<dbReference type="AlphaFoldDB" id="S7XPD1"/>
<evidence type="ECO:0000313" key="1">
    <source>
        <dbReference type="EMBL" id="EPR77783.1"/>
    </source>
</evidence>
<protein>
    <submittedName>
        <fullName evidence="1">Uncharacterized protein</fullName>
    </submittedName>
</protein>
<sequence length="292" mass="35112">MKKLNIKTFSYNRIICSSADSSLIYNFKFTPNNSISVNLKQLYYYFFTTDIPSSFNFIADIINDIFQFHVLPKTISSTDNTFFIKKNNFIIFNNKEESLIDFSKANNKVDGTIKIYNNTFEEYKKFIKYPLTDTEQYSFILELEKMFLFDYIIKNHTRGSNNILIGYKNKKLSILSLSHKISRYYNIDFYSKHTQFLLDRPFSEETVKKYKKVVENKRIWKEIELRIIKNTNYKDKKIMIKYLEKLKSRLYNISVCFNENKNIKELLKLPKMEIKYLKCGDEVLERFYCKPK</sequence>
<reference evidence="2" key="1">
    <citation type="journal article" date="2013" name="PLoS Genet.">
        <title>The genome of Spraguea lophii and the basis of host-microsporidian interactions.</title>
        <authorList>
            <person name="Campbell S.E."/>
            <person name="Williams T.A."/>
            <person name="Yousuf A."/>
            <person name="Soanes D.M."/>
            <person name="Paszkiewicz K.H."/>
            <person name="Williams B.A.P."/>
        </authorList>
    </citation>
    <scope>NUCLEOTIDE SEQUENCE [LARGE SCALE GENOMIC DNA]</scope>
    <source>
        <strain evidence="2">42_110</strain>
    </source>
</reference>
<organism evidence="1 2">
    <name type="scientific">Spraguea lophii (strain 42_110)</name>
    <name type="common">Microsporidian parasite</name>
    <dbReference type="NCBI Taxonomy" id="1358809"/>
    <lineage>
        <taxon>Eukaryota</taxon>
        <taxon>Fungi</taxon>
        <taxon>Fungi incertae sedis</taxon>
        <taxon>Microsporidia</taxon>
        <taxon>Spragueidae</taxon>
        <taxon>Spraguea</taxon>
    </lineage>
</organism>
<dbReference type="InParanoid" id="S7XPD1"/>
<gene>
    <name evidence="1" type="ORF">SLOPH_683</name>
</gene>
<evidence type="ECO:0000313" key="2">
    <source>
        <dbReference type="Proteomes" id="UP000014978"/>
    </source>
</evidence>
<dbReference type="EMBL" id="ATCN01001284">
    <property type="protein sequence ID" value="EPR77783.1"/>
    <property type="molecule type" value="Genomic_DNA"/>
</dbReference>
<comment type="caution">
    <text evidence="1">The sequence shown here is derived from an EMBL/GenBank/DDBJ whole genome shotgun (WGS) entry which is preliminary data.</text>
</comment>
<name>S7XPD1_SPRLO</name>
<dbReference type="HOGENOM" id="CLU_953672_0_0_1"/>
<keyword evidence="2" id="KW-1185">Reference proteome</keyword>
<dbReference type="Proteomes" id="UP000014978">
    <property type="component" value="Unassembled WGS sequence"/>
</dbReference>
<dbReference type="VEuPathDB" id="MicrosporidiaDB:SLOPH_683"/>
<proteinExistence type="predicted"/>
<accession>S7XPD1</accession>